<dbReference type="OrthoDB" id="9798905at2"/>
<dbReference type="PANTHER" id="PTHR36573">
    <property type="entry name" value="INTERMEMBRANE PHOSPHOLIPID TRANSPORT SYSTEM BINDING PROTEIN MLAC"/>
    <property type="match status" value="1"/>
</dbReference>
<evidence type="ECO:0000313" key="2">
    <source>
        <dbReference type="EMBL" id="SOD68379.1"/>
    </source>
</evidence>
<reference evidence="2 3" key="1">
    <citation type="submission" date="2017-09" db="EMBL/GenBank/DDBJ databases">
        <authorList>
            <person name="Ehlers B."/>
            <person name="Leendertz F.H."/>
        </authorList>
    </citation>
    <scope>NUCLEOTIDE SEQUENCE [LARGE SCALE GENOMIC DNA]</scope>
    <source>
        <strain evidence="2 3">DSM 16848</strain>
    </source>
</reference>
<dbReference type="InterPro" id="IPR042245">
    <property type="entry name" value="Tgt2/MlaC_sf"/>
</dbReference>
<dbReference type="InterPro" id="IPR008869">
    <property type="entry name" value="MlaC/ttg2D"/>
</dbReference>
<dbReference type="PIRSF" id="PIRSF004649">
    <property type="entry name" value="MlaC"/>
    <property type="match status" value="1"/>
</dbReference>
<name>A0A286EBW9_9NEIS</name>
<dbReference type="RefSeq" id="WP_097114284.1">
    <property type="nucleotide sequence ID" value="NZ_CP083931.1"/>
</dbReference>
<dbReference type="PANTHER" id="PTHR36573:SF1">
    <property type="entry name" value="INTERMEMBRANE PHOSPHOLIPID TRANSPORT SYSTEM BINDING PROTEIN MLAC"/>
    <property type="match status" value="1"/>
</dbReference>
<dbReference type="Proteomes" id="UP000219669">
    <property type="component" value="Unassembled WGS sequence"/>
</dbReference>
<evidence type="ECO:0000313" key="3">
    <source>
        <dbReference type="Proteomes" id="UP000219669"/>
    </source>
</evidence>
<accession>A0A286EBW9</accession>
<dbReference type="Gene3D" id="3.10.450.710">
    <property type="entry name" value="Tgt2/MlaC"/>
    <property type="match status" value="1"/>
</dbReference>
<keyword evidence="3" id="KW-1185">Reference proteome</keyword>
<keyword evidence="1" id="KW-0732">Signal</keyword>
<feature type="signal peptide" evidence="1">
    <location>
        <begin position="1"/>
        <end position="22"/>
    </location>
</feature>
<dbReference type="AlphaFoldDB" id="A0A286EBW9"/>
<evidence type="ECO:0000256" key="1">
    <source>
        <dbReference type="SAM" id="SignalP"/>
    </source>
</evidence>
<dbReference type="Pfam" id="PF05494">
    <property type="entry name" value="MlaC"/>
    <property type="match status" value="1"/>
</dbReference>
<dbReference type="EMBL" id="OCNF01000008">
    <property type="protein sequence ID" value="SOD68379.1"/>
    <property type="molecule type" value="Genomic_DNA"/>
</dbReference>
<proteinExistence type="predicted"/>
<sequence length="198" mass="21680">MKKSAFISAISMGVMSISMAFADPAAVSQVRENATQILKILNKANGSNDAQIRREAENYITPYFDFDRMTALAVGQPWRQASPAQKKELVEGFKVLIRSSYTGSMAKFRNANVKVDDKTIDKANGDVLVKASVGTADGKPVNVDFTTRKDGNKYRVYNVAVEGASLVTVYRQQFNETVKTKGIDGLITELKSKNGGKK</sequence>
<organism evidence="2 3">
    <name type="scientific">Alysiella filiformis DSM 16848</name>
    <dbReference type="NCBI Taxonomy" id="1120981"/>
    <lineage>
        <taxon>Bacteria</taxon>
        <taxon>Pseudomonadati</taxon>
        <taxon>Pseudomonadota</taxon>
        <taxon>Betaproteobacteria</taxon>
        <taxon>Neisseriales</taxon>
        <taxon>Neisseriaceae</taxon>
        <taxon>Alysiella</taxon>
    </lineage>
</organism>
<feature type="chain" id="PRO_5011973254" evidence="1">
    <location>
        <begin position="23"/>
        <end position="198"/>
    </location>
</feature>
<gene>
    <name evidence="2" type="ORF">SAMN02746062_01236</name>
</gene>
<protein>
    <submittedName>
        <fullName evidence="2">Phospholipid transport system substrate-binding protein</fullName>
    </submittedName>
</protein>